<reference evidence="1 2" key="1">
    <citation type="submission" date="2019-10" db="EMBL/GenBank/DDBJ databases">
        <title>A soil myxobacterium in the family Polyangiaceae.</title>
        <authorList>
            <person name="Li Y."/>
            <person name="Wang J."/>
        </authorList>
    </citation>
    <scope>NUCLEOTIDE SEQUENCE [LARGE SCALE GENOMIC DNA]</scope>
    <source>
        <strain evidence="1 2">DSM 14734</strain>
    </source>
</reference>
<evidence type="ECO:0000313" key="2">
    <source>
        <dbReference type="Proteomes" id="UP000440224"/>
    </source>
</evidence>
<gene>
    <name evidence="1" type="ORF">GF068_10240</name>
</gene>
<dbReference type="RefSeq" id="WP_153819195.1">
    <property type="nucleotide sequence ID" value="NZ_WJIE01000003.1"/>
</dbReference>
<accession>A0A6N7PQC8</accession>
<comment type="caution">
    <text evidence="1">The sequence shown here is derived from an EMBL/GenBank/DDBJ whole genome shotgun (WGS) entry which is preliminary data.</text>
</comment>
<proteinExistence type="predicted"/>
<dbReference type="AlphaFoldDB" id="A0A6N7PQC8"/>
<protein>
    <recommendedName>
        <fullName evidence="3">STAS/SEC14 domain-containing protein</fullName>
    </recommendedName>
</protein>
<dbReference type="Proteomes" id="UP000440224">
    <property type="component" value="Unassembled WGS sequence"/>
</dbReference>
<dbReference type="EMBL" id="WJIE01000003">
    <property type="protein sequence ID" value="MRG92304.1"/>
    <property type="molecule type" value="Genomic_DNA"/>
</dbReference>
<organism evidence="1 2">
    <name type="scientific">Polyangium spumosum</name>
    <dbReference type="NCBI Taxonomy" id="889282"/>
    <lineage>
        <taxon>Bacteria</taxon>
        <taxon>Pseudomonadati</taxon>
        <taxon>Myxococcota</taxon>
        <taxon>Polyangia</taxon>
        <taxon>Polyangiales</taxon>
        <taxon>Polyangiaceae</taxon>
        <taxon>Polyangium</taxon>
    </lineage>
</organism>
<evidence type="ECO:0000313" key="1">
    <source>
        <dbReference type="EMBL" id="MRG92304.1"/>
    </source>
</evidence>
<keyword evidence="2" id="KW-1185">Reference proteome</keyword>
<evidence type="ECO:0008006" key="3">
    <source>
        <dbReference type="Google" id="ProtNLM"/>
    </source>
</evidence>
<sequence length="145" mass="15993">MSGGETRIGKHVVRLEPGDVLVMELRGKILPGEMKALAREADTRLLADGVVFVLCDIAEVTEFNQESRYELRDRPRKLPPHFVAYVGTPAPVRVVLDLIIRATSLITGAKIGHRFFDTRAAARAWFVEIRARSAPRASVTLGSVS</sequence>
<name>A0A6N7PQC8_9BACT</name>
<dbReference type="OrthoDB" id="5522221at2"/>